<dbReference type="EMBL" id="LR215039">
    <property type="protein sequence ID" value="VEU76234.1"/>
    <property type="molecule type" value="Genomic_DNA"/>
</dbReference>
<proteinExistence type="predicted"/>
<reference evidence="1 2" key="1">
    <citation type="submission" date="2019-01" db="EMBL/GenBank/DDBJ databases">
        <authorList>
            <consortium name="Pathogen Informatics"/>
        </authorList>
    </citation>
    <scope>NUCLEOTIDE SEQUENCE [LARGE SCALE GENOMIC DNA]</scope>
    <source>
        <strain evidence="1 2">NCTC10179</strain>
    </source>
</reference>
<dbReference type="RefSeq" id="WP_129693765.1">
    <property type="nucleotide sequence ID" value="NZ_LR215039.1"/>
</dbReference>
<evidence type="ECO:0000313" key="1">
    <source>
        <dbReference type="EMBL" id="VEU76234.1"/>
    </source>
</evidence>
<name>A0A449B6K9_9BACT</name>
<dbReference type="Proteomes" id="UP000289497">
    <property type="component" value="Chromosome"/>
</dbReference>
<sequence length="203" mass="24546">MKAKRQYNELSLKSIRTECFSYDLSVFDTNKNINWLFTKSDFKKINSRKYSSCELWEMKCLSKPYSFKIKKLQLLNNNNKYDVFVDVYYLDNEKKTFSFKPKSTSKYINPWISYLRYDLLFDFYNESLSYVWQKLDPNAKYVGKGESEYMVSKSNIMQVDRSVFEDYKNPKIQEFINSYMNLDSEEYEISIKKIDVKRNQNVM</sequence>
<keyword evidence="2" id="KW-1185">Reference proteome</keyword>
<dbReference type="KEGG" id="mcou:NCTC10179_00407"/>
<evidence type="ECO:0000313" key="2">
    <source>
        <dbReference type="Proteomes" id="UP000289497"/>
    </source>
</evidence>
<organism evidence="1 2">
    <name type="scientific">Mycoplasmopsis columboralis</name>
    <dbReference type="NCBI Taxonomy" id="171282"/>
    <lineage>
        <taxon>Bacteria</taxon>
        <taxon>Bacillati</taxon>
        <taxon>Mycoplasmatota</taxon>
        <taxon>Mycoplasmoidales</taxon>
        <taxon>Metamycoplasmataceae</taxon>
        <taxon>Mycoplasmopsis</taxon>
    </lineage>
</organism>
<dbReference type="AlphaFoldDB" id="A0A449B6K9"/>
<accession>A0A449B6K9</accession>
<protein>
    <submittedName>
        <fullName evidence="1">Uncharacterized protein</fullName>
    </submittedName>
</protein>
<gene>
    <name evidence="1" type="ORF">NCTC10179_00407</name>
</gene>